<reference evidence="1" key="2">
    <citation type="journal article" date="2015" name="Data Brief">
        <title>Shoot transcriptome of the giant reed, Arundo donax.</title>
        <authorList>
            <person name="Barrero R.A."/>
            <person name="Guerrero F.D."/>
            <person name="Moolhuijzen P."/>
            <person name="Goolsby J.A."/>
            <person name="Tidwell J."/>
            <person name="Bellgard S.E."/>
            <person name="Bellgard M.I."/>
        </authorList>
    </citation>
    <scope>NUCLEOTIDE SEQUENCE</scope>
    <source>
        <tissue evidence="1">Shoot tissue taken approximately 20 cm above the soil surface</tissue>
    </source>
</reference>
<evidence type="ECO:0000313" key="1">
    <source>
        <dbReference type="EMBL" id="JAD54754.1"/>
    </source>
</evidence>
<proteinExistence type="predicted"/>
<dbReference type="EMBL" id="GBRH01243141">
    <property type="protein sequence ID" value="JAD54754.1"/>
    <property type="molecule type" value="Transcribed_RNA"/>
</dbReference>
<dbReference type="AlphaFoldDB" id="A0A0A9ASM8"/>
<organism evidence="1">
    <name type="scientific">Arundo donax</name>
    <name type="common">Giant reed</name>
    <name type="synonym">Donax arundinaceus</name>
    <dbReference type="NCBI Taxonomy" id="35708"/>
    <lineage>
        <taxon>Eukaryota</taxon>
        <taxon>Viridiplantae</taxon>
        <taxon>Streptophyta</taxon>
        <taxon>Embryophyta</taxon>
        <taxon>Tracheophyta</taxon>
        <taxon>Spermatophyta</taxon>
        <taxon>Magnoliopsida</taxon>
        <taxon>Liliopsida</taxon>
        <taxon>Poales</taxon>
        <taxon>Poaceae</taxon>
        <taxon>PACMAD clade</taxon>
        <taxon>Arundinoideae</taxon>
        <taxon>Arundineae</taxon>
        <taxon>Arundo</taxon>
    </lineage>
</organism>
<reference evidence="1" key="1">
    <citation type="submission" date="2014-09" db="EMBL/GenBank/DDBJ databases">
        <authorList>
            <person name="Magalhaes I.L.F."/>
            <person name="Oliveira U."/>
            <person name="Santos F.R."/>
            <person name="Vidigal T.H.D.A."/>
            <person name="Brescovit A.D."/>
            <person name="Santos A.J."/>
        </authorList>
    </citation>
    <scope>NUCLEOTIDE SEQUENCE</scope>
    <source>
        <tissue evidence="1">Shoot tissue taken approximately 20 cm above the soil surface</tissue>
    </source>
</reference>
<accession>A0A0A9ASM8</accession>
<protein>
    <submittedName>
        <fullName evidence="1">Uncharacterized protein</fullName>
    </submittedName>
</protein>
<sequence>MVPGCCSSSAIAHSMVLEIVSTVARNISVRNVLITSLSMVSSPSSFPCFRDMSSITSSMSFSPELPPPASRRRRIRRSICSSISW</sequence>
<name>A0A0A9ASM8_ARUDO</name>